<reference evidence="2 3" key="1">
    <citation type="submission" date="2024-02" db="EMBL/GenBank/DDBJ databases">
        <authorList>
            <person name="Chen Y."/>
            <person name="Shah S."/>
            <person name="Dougan E. K."/>
            <person name="Thang M."/>
            <person name="Chan C."/>
        </authorList>
    </citation>
    <scope>NUCLEOTIDE SEQUENCE [LARGE SCALE GENOMIC DNA]</scope>
</reference>
<proteinExistence type="predicted"/>
<feature type="chain" id="PRO_5046295282" evidence="1">
    <location>
        <begin position="17"/>
        <end position="125"/>
    </location>
</feature>
<name>A0ABP0I7J8_9DINO</name>
<gene>
    <name evidence="2" type="ORF">CCMP2556_LOCUS4815</name>
</gene>
<sequence>MARLLLALACLWCVAADLSARVAEMEKKKGKERSAQDTYAKPPGTPAATHVHNFEEMQIAALAHFVTKCFSTDQLSEWNSCLRSEMKQDMVSVWIFEGNNYSSWMHCKSTVVFNWGDYHVQICTV</sequence>
<dbReference type="EMBL" id="CAXAMN010002003">
    <property type="protein sequence ID" value="CAK8997325.1"/>
    <property type="molecule type" value="Genomic_DNA"/>
</dbReference>
<feature type="signal peptide" evidence="1">
    <location>
        <begin position="1"/>
        <end position="16"/>
    </location>
</feature>
<protein>
    <submittedName>
        <fullName evidence="2">Uncharacterized protein</fullName>
    </submittedName>
</protein>
<evidence type="ECO:0000313" key="2">
    <source>
        <dbReference type="EMBL" id="CAK8997325.1"/>
    </source>
</evidence>
<evidence type="ECO:0000256" key="1">
    <source>
        <dbReference type="SAM" id="SignalP"/>
    </source>
</evidence>
<keyword evidence="3" id="KW-1185">Reference proteome</keyword>
<accession>A0ABP0I7J8</accession>
<comment type="caution">
    <text evidence="2">The sequence shown here is derived from an EMBL/GenBank/DDBJ whole genome shotgun (WGS) entry which is preliminary data.</text>
</comment>
<evidence type="ECO:0000313" key="3">
    <source>
        <dbReference type="Proteomes" id="UP001642484"/>
    </source>
</evidence>
<keyword evidence="1" id="KW-0732">Signal</keyword>
<dbReference type="Proteomes" id="UP001642484">
    <property type="component" value="Unassembled WGS sequence"/>
</dbReference>
<organism evidence="2 3">
    <name type="scientific">Durusdinium trenchii</name>
    <dbReference type="NCBI Taxonomy" id="1381693"/>
    <lineage>
        <taxon>Eukaryota</taxon>
        <taxon>Sar</taxon>
        <taxon>Alveolata</taxon>
        <taxon>Dinophyceae</taxon>
        <taxon>Suessiales</taxon>
        <taxon>Symbiodiniaceae</taxon>
        <taxon>Durusdinium</taxon>
    </lineage>
</organism>